<sequence length="87" mass="10420">MTEEITLETAPFDPRFPNQNQTRQVELARSQQHCYVSYVDYHRCIKIKGEDFEPCNYFKKVFTSLCPNAWVEQWNTQREENRFAGPL</sequence>
<dbReference type="EMBL" id="OA883318">
    <property type="protein sequence ID" value="CAD7278594.1"/>
    <property type="molecule type" value="Genomic_DNA"/>
</dbReference>
<evidence type="ECO:0000256" key="2">
    <source>
        <dbReference type="ARBA" id="ARBA00023128"/>
    </source>
</evidence>
<evidence type="ECO:0000256" key="1">
    <source>
        <dbReference type="ARBA" id="ARBA00004173"/>
    </source>
</evidence>
<dbReference type="EMBL" id="CAJPEX010001281">
    <property type="protein sequence ID" value="CAG0918746.1"/>
    <property type="molecule type" value="Genomic_DNA"/>
</dbReference>
<dbReference type="PANTHER" id="PTHR46281">
    <property type="entry name" value="CYTOCHROME C OXIDASE SUBUNIT 6B"/>
    <property type="match status" value="1"/>
</dbReference>
<evidence type="ECO:0000313" key="7">
    <source>
        <dbReference type="EMBL" id="CAD7278594.1"/>
    </source>
</evidence>
<dbReference type="InterPro" id="IPR036549">
    <property type="entry name" value="CX6/COA6-like_sf"/>
</dbReference>
<dbReference type="GO" id="GO:0005739">
    <property type="term" value="C:mitochondrion"/>
    <property type="evidence" value="ECO:0007669"/>
    <property type="project" value="UniProtKB-SubCell"/>
</dbReference>
<dbReference type="GO" id="GO:0045277">
    <property type="term" value="C:respiratory chain complex IV"/>
    <property type="evidence" value="ECO:0007669"/>
    <property type="project" value="InterPro"/>
</dbReference>
<dbReference type="Proteomes" id="UP000678499">
    <property type="component" value="Unassembled WGS sequence"/>
</dbReference>
<dbReference type="PROSITE" id="PS51808">
    <property type="entry name" value="CHCH"/>
    <property type="match status" value="1"/>
</dbReference>
<dbReference type="OrthoDB" id="1107506at2759"/>
<evidence type="ECO:0000256" key="4">
    <source>
        <dbReference type="ARBA" id="ARBA00040060"/>
    </source>
</evidence>
<keyword evidence="3" id="KW-1015">Disulfide bond</keyword>
<dbReference type="Pfam" id="PF02297">
    <property type="entry name" value="COX6B"/>
    <property type="match status" value="1"/>
</dbReference>
<dbReference type="CDD" id="cd00926">
    <property type="entry name" value="Cyt_c_Oxidase_VIb"/>
    <property type="match status" value="1"/>
</dbReference>
<organism evidence="7">
    <name type="scientific">Notodromas monacha</name>
    <dbReference type="NCBI Taxonomy" id="399045"/>
    <lineage>
        <taxon>Eukaryota</taxon>
        <taxon>Metazoa</taxon>
        <taxon>Ecdysozoa</taxon>
        <taxon>Arthropoda</taxon>
        <taxon>Crustacea</taxon>
        <taxon>Oligostraca</taxon>
        <taxon>Ostracoda</taxon>
        <taxon>Podocopa</taxon>
        <taxon>Podocopida</taxon>
        <taxon>Cypridocopina</taxon>
        <taxon>Cypridoidea</taxon>
        <taxon>Cyprididae</taxon>
        <taxon>Notodromas</taxon>
    </lineage>
</organism>
<evidence type="ECO:0000256" key="5">
    <source>
        <dbReference type="ARBA" id="ARBA00042114"/>
    </source>
</evidence>
<keyword evidence="2" id="KW-0496">Mitochondrion</keyword>
<evidence type="ECO:0000256" key="3">
    <source>
        <dbReference type="ARBA" id="ARBA00023157"/>
    </source>
</evidence>
<evidence type="ECO:0000256" key="6">
    <source>
        <dbReference type="SAM" id="MobiDB-lite"/>
    </source>
</evidence>
<protein>
    <recommendedName>
        <fullName evidence="4">Cytochrome c oxidase subunit 6B1</fullName>
    </recommendedName>
    <alternativeName>
        <fullName evidence="5">Cytochrome c oxidase subunit VIb isoform 1</fullName>
    </alternativeName>
</protein>
<dbReference type="InterPro" id="IPR048280">
    <property type="entry name" value="COX6B-like"/>
</dbReference>
<evidence type="ECO:0000313" key="8">
    <source>
        <dbReference type="Proteomes" id="UP000678499"/>
    </source>
</evidence>
<name>A0A7R9BQ30_9CRUS</name>
<accession>A0A7R9BQ30</accession>
<dbReference type="PANTHER" id="PTHR46281:SF8">
    <property type="entry name" value="CYTOCHROME C OXIDASE SUBUNIT 12, MITOCHONDRIAL"/>
    <property type="match status" value="1"/>
</dbReference>
<dbReference type="InterPro" id="IPR003213">
    <property type="entry name" value="Cyt_c_oxidase_su6B"/>
</dbReference>
<dbReference type="Gene3D" id="1.10.10.140">
    <property type="entry name" value="Cytochrome c oxidase, subunit VIb"/>
    <property type="match status" value="1"/>
</dbReference>
<reference evidence="7" key="1">
    <citation type="submission" date="2020-11" db="EMBL/GenBank/DDBJ databases">
        <authorList>
            <person name="Tran Van P."/>
        </authorList>
    </citation>
    <scope>NUCLEOTIDE SEQUENCE</scope>
</reference>
<comment type="subcellular location">
    <subcellularLocation>
        <location evidence="1">Mitochondrion</location>
    </subcellularLocation>
</comment>
<gene>
    <name evidence="7" type="ORF">NMOB1V02_LOCUS6293</name>
</gene>
<dbReference type="FunFam" id="1.10.10.140:FF:000001">
    <property type="entry name" value="Cytochrome c oxidase subunit 6B1"/>
    <property type="match status" value="1"/>
</dbReference>
<dbReference type="AlphaFoldDB" id="A0A7R9BQ30"/>
<dbReference type="SUPFAM" id="SSF47694">
    <property type="entry name" value="Cytochrome c oxidase subunit h"/>
    <property type="match status" value="1"/>
</dbReference>
<proteinExistence type="predicted"/>
<feature type="region of interest" description="Disordered" evidence="6">
    <location>
        <begin position="1"/>
        <end position="21"/>
    </location>
</feature>
<keyword evidence="8" id="KW-1185">Reference proteome</keyword>